<dbReference type="Pfam" id="PF03816">
    <property type="entry name" value="LytR_cpsA_psr"/>
    <property type="match status" value="1"/>
</dbReference>
<dbReference type="AlphaFoldDB" id="A0A8S0VXY1"/>
<accession>A0A8S0VXY1</accession>
<gene>
    <name evidence="4" type="ORF">DEACI_2818</name>
    <name evidence="3" type="ORF">DEACI_3097</name>
</gene>
<dbReference type="InterPro" id="IPR004474">
    <property type="entry name" value="LytR_CpsA_psr"/>
</dbReference>
<dbReference type="PANTHER" id="PTHR33392:SF6">
    <property type="entry name" value="POLYISOPRENYL-TEICHOIC ACID--PEPTIDOGLYCAN TEICHOIC ACID TRANSFERASE TAGU"/>
    <property type="match status" value="1"/>
</dbReference>
<dbReference type="EMBL" id="CDGJ01000081">
    <property type="protein sequence ID" value="CEJ08342.1"/>
    <property type="molecule type" value="Genomic_DNA"/>
</dbReference>
<evidence type="ECO:0000313" key="4">
    <source>
        <dbReference type="EMBL" id="CEJ08342.1"/>
    </source>
</evidence>
<dbReference type="EMBL" id="LR746496">
    <property type="protein sequence ID" value="CAA7602423.1"/>
    <property type="molecule type" value="Genomic_DNA"/>
</dbReference>
<dbReference type="Proteomes" id="UP000836597">
    <property type="component" value="Chromosome"/>
</dbReference>
<dbReference type="Gene3D" id="3.40.630.190">
    <property type="entry name" value="LCP protein"/>
    <property type="match status" value="1"/>
</dbReference>
<dbReference type="RefSeq" id="WP_240985793.1">
    <property type="nucleotide sequence ID" value="NZ_CDGJ01000081.1"/>
</dbReference>
<evidence type="ECO:0000256" key="1">
    <source>
        <dbReference type="ARBA" id="ARBA00006068"/>
    </source>
</evidence>
<comment type="similarity">
    <text evidence="1">Belongs to the LytR/CpsA/Psr (LCP) family.</text>
</comment>
<reference evidence="4" key="1">
    <citation type="submission" date="2014-11" db="EMBL/GenBank/DDBJ databases">
        <authorList>
            <person name="Hornung B.V."/>
        </authorList>
    </citation>
    <scope>NUCLEOTIDE SEQUENCE</scope>
    <source>
        <strain evidence="4">INE</strain>
    </source>
</reference>
<feature type="domain" description="Cell envelope-related transcriptional attenuator" evidence="2">
    <location>
        <begin position="89"/>
        <end position="246"/>
    </location>
</feature>
<evidence type="ECO:0000313" key="3">
    <source>
        <dbReference type="EMBL" id="CAA7602423.1"/>
    </source>
</evidence>
<evidence type="ECO:0000313" key="5">
    <source>
        <dbReference type="Proteomes" id="UP001071230"/>
    </source>
</evidence>
<organism evidence="3">
    <name type="scientific">Acididesulfobacillus acetoxydans</name>
    <dbReference type="NCBI Taxonomy" id="1561005"/>
    <lineage>
        <taxon>Bacteria</taxon>
        <taxon>Bacillati</taxon>
        <taxon>Bacillota</taxon>
        <taxon>Clostridia</taxon>
        <taxon>Eubacteriales</taxon>
        <taxon>Peptococcaceae</taxon>
        <taxon>Acididesulfobacillus</taxon>
    </lineage>
</organism>
<dbReference type="PANTHER" id="PTHR33392">
    <property type="entry name" value="POLYISOPRENYL-TEICHOIC ACID--PEPTIDOGLYCAN TEICHOIC ACID TRANSFERASE TAGU"/>
    <property type="match status" value="1"/>
</dbReference>
<dbReference type="InterPro" id="IPR050922">
    <property type="entry name" value="LytR/CpsA/Psr_CW_biosynth"/>
</dbReference>
<dbReference type="KEGG" id="aacx:DEACI_3097"/>
<keyword evidence="5" id="KW-1185">Reference proteome</keyword>
<sequence length="428" mass="46345">MNELNKYYRVLQRLLPVLVVILLAVIGLKYPQELVKSCKTGIKQVQASVGQAITRTVSGQKGPVNVLLIGNNARDAANPLSLGSAGGQADILIVAHIDPDAHVVSLISIPRDTLVAMPNWQEPIPKIKSSFELGLRQSPEQGPAEAMKRVSELTGLKIKDYIATDFKGFEDAINAVGGIKVNIPQRLYDPEHSQADFYPGLQTLNGQEALAFIRVRQNAAGNNYRTDDFQRQEAELQVLNLLKQKLLTEGVSLSEIRKLHEAWQHDVVTNVPTPMLLGLGLEVSGSKIEQVRLGSVKDSMDIAGVPLDGVNREGYLSGAYYDVLDPREISKKLEKYGSVGASTGLPPLPIPQAVRVDVYGAQAAADQLREAGFNTRWQGDAAGVNRVEVAFPPGQLMSALAAARSLGTGNELVLPSQTVDKVTVYYPS</sequence>
<reference evidence="3" key="2">
    <citation type="submission" date="2020-01" db="EMBL/GenBank/DDBJ databases">
        <authorList>
            <person name="Hornung B."/>
        </authorList>
    </citation>
    <scope>NUCLEOTIDE SEQUENCE</scope>
    <source>
        <strain evidence="3">PacBioINE</strain>
    </source>
</reference>
<proteinExistence type="inferred from homology"/>
<evidence type="ECO:0000259" key="2">
    <source>
        <dbReference type="Pfam" id="PF03816"/>
    </source>
</evidence>
<dbReference type="Proteomes" id="UP001071230">
    <property type="component" value="Unassembled WGS sequence"/>
</dbReference>
<dbReference type="NCBIfam" id="TIGR00350">
    <property type="entry name" value="lytR_cpsA_psr"/>
    <property type="match status" value="1"/>
</dbReference>
<protein>
    <submittedName>
        <fullName evidence="3">Cell envelope-related function transcriptional attenuator common domain protein</fullName>
    </submittedName>
    <submittedName>
        <fullName evidence="4">Cell envelope-related transcriptional attenuator domain</fullName>
    </submittedName>
</protein>
<name>A0A8S0VXY1_9FIRM</name>